<gene>
    <name evidence="1" type="ORF">A4R43_21480</name>
</gene>
<sequence length="60" mass="6764">MAHRDLRLDADFSDFSQVAETHFNTLTAILDAVQRGLITPAEAGQLIDRIRHHPPAKEKK</sequence>
<organism evidence="1 2">
    <name type="scientific">Amycolatopsis albispora</name>
    <dbReference type="NCBI Taxonomy" id="1804986"/>
    <lineage>
        <taxon>Bacteria</taxon>
        <taxon>Bacillati</taxon>
        <taxon>Actinomycetota</taxon>
        <taxon>Actinomycetes</taxon>
        <taxon>Pseudonocardiales</taxon>
        <taxon>Pseudonocardiaceae</taxon>
        <taxon>Amycolatopsis</taxon>
    </lineage>
</organism>
<evidence type="ECO:0000313" key="2">
    <source>
        <dbReference type="Proteomes" id="UP000250434"/>
    </source>
</evidence>
<protein>
    <submittedName>
        <fullName evidence="1">Uncharacterized protein</fullName>
    </submittedName>
</protein>
<accession>A0A344L9M7</accession>
<dbReference type="Proteomes" id="UP000250434">
    <property type="component" value="Chromosome"/>
</dbReference>
<name>A0A344L9M7_9PSEU</name>
<reference evidence="1 2" key="1">
    <citation type="submission" date="2016-04" db="EMBL/GenBank/DDBJ databases">
        <title>Complete genome sequence and analysis of deep-sea sediment isolate, Amycolatopsis sp. WP1.</title>
        <authorList>
            <person name="Wang H."/>
            <person name="Chen S."/>
            <person name="Wu Q."/>
        </authorList>
    </citation>
    <scope>NUCLEOTIDE SEQUENCE [LARGE SCALE GENOMIC DNA]</scope>
    <source>
        <strain evidence="1 2">WP1</strain>
    </source>
</reference>
<evidence type="ECO:0000313" key="1">
    <source>
        <dbReference type="EMBL" id="AXB44751.1"/>
    </source>
</evidence>
<dbReference type="KEGG" id="aab:A4R43_21480"/>
<dbReference type="AlphaFoldDB" id="A0A344L9M7"/>
<dbReference type="EMBL" id="CP015163">
    <property type="protein sequence ID" value="AXB44751.1"/>
    <property type="molecule type" value="Genomic_DNA"/>
</dbReference>
<proteinExistence type="predicted"/>
<keyword evidence="2" id="KW-1185">Reference proteome</keyword>
<dbReference type="RefSeq" id="WP_113694008.1">
    <property type="nucleotide sequence ID" value="NZ_CP015163.1"/>
</dbReference>